<dbReference type="AlphaFoldDB" id="A0A9W9HYV2"/>
<accession>A0A9W9HYV2</accession>
<evidence type="ECO:0000313" key="2">
    <source>
        <dbReference type="EMBL" id="KAJ5161534.1"/>
    </source>
</evidence>
<dbReference type="OrthoDB" id="9975416at2759"/>
<reference evidence="2" key="2">
    <citation type="journal article" date="2023" name="IMA Fungus">
        <title>Comparative genomic study of the Penicillium genus elucidates a diverse pangenome and 15 lateral gene transfer events.</title>
        <authorList>
            <person name="Petersen C."/>
            <person name="Sorensen T."/>
            <person name="Nielsen M.R."/>
            <person name="Sondergaard T.E."/>
            <person name="Sorensen J.L."/>
            <person name="Fitzpatrick D.A."/>
            <person name="Frisvad J.C."/>
            <person name="Nielsen K.L."/>
        </authorList>
    </citation>
    <scope>NUCLEOTIDE SEQUENCE</scope>
    <source>
        <strain evidence="2">IBT 21917</strain>
    </source>
</reference>
<keyword evidence="3" id="KW-1185">Reference proteome</keyword>
<gene>
    <name evidence="2" type="ORF">N7492_006926</name>
</gene>
<protein>
    <recommendedName>
        <fullName evidence="1">N-acetyltransferase domain-containing protein</fullName>
    </recommendedName>
</protein>
<evidence type="ECO:0000259" key="1">
    <source>
        <dbReference type="Pfam" id="PF00583"/>
    </source>
</evidence>
<name>A0A9W9HYV2_9EURO</name>
<proteinExistence type="predicted"/>
<dbReference type="EMBL" id="JAPQKO010000005">
    <property type="protein sequence ID" value="KAJ5161534.1"/>
    <property type="molecule type" value="Genomic_DNA"/>
</dbReference>
<dbReference type="SUPFAM" id="SSF55729">
    <property type="entry name" value="Acyl-CoA N-acyltransferases (Nat)"/>
    <property type="match status" value="1"/>
</dbReference>
<dbReference type="InterPro" id="IPR000182">
    <property type="entry name" value="GNAT_dom"/>
</dbReference>
<feature type="domain" description="N-acetyltransferase" evidence="1">
    <location>
        <begin position="161"/>
        <end position="226"/>
    </location>
</feature>
<dbReference type="Gene3D" id="3.40.630.30">
    <property type="match status" value="1"/>
</dbReference>
<evidence type="ECO:0000313" key="3">
    <source>
        <dbReference type="Proteomes" id="UP001146351"/>
    </source>
</evidence>
<reference evidence="2" key="1">
    <citation type="submission" date="2022-11" db="EMBL/GenBank/DDBJ databases">
        <authorList>
            <person name="Petersen C."/>
        </authorList>
    </citation>
    <scope>NUCLEOTIDE SEQUENCE</scope>
    <source>
        <strain evidence="2">IBT 21917</strain>
    </source>
</reference>
<dbReference type="CDD" id="cd04301">
    <property type="entry name" value="NAT_SF"/>
    <property type="match status" value="1"/>
</dbReference>
<dbReference type="InterPro" id="IPR016181">
    <property type="entry name" value="Acyl_CoA_acyltransferase"/>
</dbReference>
<comment type="caution">
    <text evidence="2">The sequence shown here is derived from an EMBL/GenBank/DDBJ whole genome shotgun (WGS) entry which is preliminary data.</text>
</comment>
<dbReference type="Proteomes" id="UP001146351">
    <property type="component" value="Unassembled WGS sequence"/>
</dbReference>
<organism evidence="2 3">
    <name type="scientific">Penicillium capsulatum</name>
    <dbReference type="NCBI Taxonomy" id="69766"/>
    <lineage>
        <taxon>Eukaryota</taxon>
        <taxon>Fungi</taxon>
        <taxon>Dikarya</taxon>
        <taxon>Ascomycota</taxon>
        <taxon>Pezizomycotina</taxon>
        <taxon>Eurotiomycetes</taxon>
        <taxon>Eurotiomycetidae</taxon>
        <taxon>Eurotiales</taxon>
        <taxon>Aspergillaceae</taxon>
        <taxon>Penicillium</taxon>
    </lineage>
</organism>
<dbReference type="GO" id="GO:0016747">
    <property type="term" value="F:acyltransferase activity, transferring groups other than amino-acyl groups"/>
    <property type="evidence" value="ECO:0007669"/>
    <property type="project" value="InterPro"/>
</dbReference>
<sequence length="257" mass="28126">MAAPHLTSEEVVLIPKHFPSPSHLGEIVERYKLLRLHGLKADPASFTSTYEQESQFPYETWQGRIINQGSKTFVAVTGPDKSPDTSDLSSSVELEESHGALQTLLRKEWAGIVTILGPVKFPEQSAGSATSPEKPWQLFIQDGKYRIPPATSMAEDLTSAHAVYLIVGMFVLPQSRRKGHAHRLLDAAAEVVKTEAITRGADKATITVEVQSGNFGGKLLYERAGYHVEDDAVAMQTQDGGESYVKTLAKPIDLNEL</sequence>
<dbReference type="Pfam" id="PF00583">
    <property type="entry name" value="Acetyltransf_1"/>
    <property type="match status" value="1"/>
</dbReference>